<keyword evidence="4" id="KW-1185">Reference proteome</keyword>
<name>A0ABS4SHL5_9PROT</name>
<organism evidence="3 4">
    <name type="scientific">Azospirillum rugosum</name>
    <dbReference type="NCBI Taxonomy" id="416170"/>
    <lineage>
        <taxon>Bacteria</taxon>
        <taxon>Pseudomonadati</taxon>
        <taxon>Pseudomonadota</taxon>
        <taxon>Alphaproteobacteria</taxon>
        <taxon>Rhodospirillales</taxon>
        <taxon>Azospirillaceae</taxon>
        <taxon>Azospirillum</taxon>
    </lineage>
</organism>
<dbReference type="InterPro" id="IPR051044">
    <property type="entry name" value="MAG_DAG_Lipase"/>
</dbReference>
<sequence>MVRVWMIAAVITMVGTLLAACRSDGSGSAAHSAVRPTLDAQALTAEDGVRLPVHAWKPDGEVRAIAVVAHGMNDYGASFAPPARRWALSGIATYAIDQRGFGRAAERGRWYGGDRMADDLLALARLLREGNPGTPLFLLGESMGAAVAVLAAGRAEPGLLDGLVLSAPAIWGSGPRAEVTYAAAMALSAVAPSATVPPLSVNNPSTDDPDVLKRLREDTLIIHRTRLDTLAGIVALMRSARQKAASVRLPTLVLLGDLDGHVPRDGVAALLRRLPPPDGAPGTTLALYERGRHLLMRSLNGDRVTDDVAAWMLAPGRPLPSGADARAKGCPALVRAPGRGCSLDQVAGMR</sequence>
<accession>A0ABS4SHL5</accession>
<gene>
    <name evidence="3" type="ORF">J2851_001817</name>
</gene>
<evidence type="ECO:0000313" key="4">
    <source>
        <dbReference type="Proteomes" id="UP000781958"/>
    </source>
</evidence>
<reference evidence="3 4" key="1">
    <citation type="submission" date="2021-03" db="EMBL/GenBank/DDBJ databases">
        <title>Genomic Encyclopedia of Type Strains, Phase III (KMG-III): the genomes of soil and plant-associated and newly described type strains.</title>
        <authorList>
            <person name="Whitman W."/>
        </authorList>
    </citation>
    <scope>NUCLEOTIDE SEQUENCE [LARGE SCALE GENOMIC DNA]</scope>
    <source>
        <strain evidence="3 4">IMMIB AFH-6</strain>
    </source>
</reference>
<dbReference type="PANTHER" id="PTHR11614">
    <property type="entry name" value="PHOSPHOLIPASE-RELATED"/>
    <property type="match status" value="1"/>
</dbReference>
<dbReference type="GO" id="GO:0016787">
    <property type="term" value="F:hydrolase activity"/>
    <property type="evidence" value="ECO:0007669"/>
    <property type="project" value="UniProtKB-KW"/>
</dbReference>
<dbReference type="SUPFAM" id="SSF53474">
    <property type="entry name" value="alpha/beta-Hydrolases"/>
    <property type="match status" value="1"/>
</dbReference>
<evidence type="ECO:0000259" key="2">
    <source>
        <dbReference type="Pfam" id="PF12146"/>
    </source>
</evidence>
<feature type="signal peptide" evidence="1">
    <location>
        <begin position="1"/>
        <end position="19"/>
    </location>
</feature>
<dbReference type="Proteomes" id="UP000781958">
    <property type="component" value="Unassembled WGS sequence"/>
</dbReference>
<dbReference type="InterPro" id="IPR029058">
    <property type="entry name" value="AB_hydrolase_fold"/>
</dbReference>
<dbReference type="RefSeq" id="WP_209765865.1">
    <property type="nucleotide sequence ID" value="NZ_JAGINP010000005.1"/>
</dbReference>
<feature type="domain" description="Serine aminopeptidase S33" evidence="2">
    <location>
        <begin position="61"/>
        <end position="297"/>
    </location>
</feature>
<dbReference type="EMBL" id="JAGINP010000005">
    <property type="protein sequence ID" value="MBP2292056.1"/>
    <property type="molecule type" value="Genomic_DNA"/>
</dbReference>
<dbReference type="Gene3D" id="3.40.50.1820">
    <property type="entry name" value="alpha/beta hydrolase"/>
    <property type="match status" value="1"/>
</dbReference>
<dbReference type="InterPro" id="IPR022742">
    <property type="entry name" value="Hydrolase_4"/>
</dbReference>
<evidence type="ECO:0000256" key="1">
    <source>
        <dbReference type="SAM" id="SignalP"/>
    </source>
</evidence>
<dbReference type="PROSITE" id="PS51257">
    <property type="entry name" value="PROKAR_LIPOPROTEIN"/>
    <property type="match status" value="1"/>
</dbReference>
<proteinExistence type="predicted"/>
<protein>
    <submittedName>
        <fullName evidence="3">Alpha-beta hydrolase superfamily lysophospholipase</fullName>
    </submittedName>
</protein>
<dbReference type="Pfam" id="PF12146">
    <property type="entry name" value="Hydrolase_4"/>
    <property type="match status" value="1"/>
</dbReference>
<comment type="caution">
    <text evidence="3">The sequence shown here is derived from an EMBL/GenBank/DDBJ whole genome shotgun (WGS) entry which is preliminary data.</text>
</comment>
<keyword evidence="1" id="KW-0732">Signal</keyword>
<keyword evidence="3" id="KW-0378">Hydrolase</keyword>
<feature type="chain" id="PRO_5045795818" evidence="1">
    <location>
        <begin position="20"/>
        <end position="350"/>
    </location>
</feature>
<evidence type="ECO:0000313" key="3">
    <source>
        <dbReference type="EMBL" id="MBP2292056.1"/>
    </source>
</evidence>